<dbReference type="Proteomes" id="UP000015100">
    <property type="component" value="Unassembled WGS sequence"/>
</dbReference>
<dbReference type="GO" id="GO:0005829">
    <property type="term" value="C:cytosol"/>
    <property type="evidence" value="ECO:0007669"/>
    <property type="project" value="TreeGrafter"/>
</dbReference>
<keyword evidence="2" id="KW-1185">Reference proteome</keyword>
<dbReference type="GO" id="GO:0008757">
    <property type="term" value="F:S-adenosylmethionine-dependent methyltransferase activity"/>
    <property type="evidence" value="ECO:0007669"/>
    <property type="project" value="UniProtKB-ARBA"/>
</dbReference>
<dbReference type="AlphaFoldDB" id="S8BKI4"/>
<dbReference type="InterPro" id="IPR019410">
    <property type="entry name" value="Methyltransf_16"/>
</dbReference>
<dbReference type="Pfam" id="PF10294">
    <property type="entry name" value="Methyltransf_16"/>
    <property type="match status" value="1"/>
</dbReference>
<dbReference type="InterPro" id="IPR029063">
    <property type="entry name" value="SAM-dependent_MTases_sf"/>
</dbReference>
<dbReference type="OMA" id="EWCVWRW"/>
<dbReference type="STRING" id="1284197.S8BKI4"/>
<reference evidence="2" key="2">
    <citation type="submission" date="2013-04" db="EMBL/GenBank/DDBJ databases">
        <title>Genomic mechanisms accounting for the adaptation to parasitism in nematode-trapping fungi.</title>
        <authorList>
            <person name="Ahren D.G."/>
        </authorList>
    </citation>
    <scope>NUCLEOTIDE SEQUENCE [LARGE SCALE GENOMIC DNA]</scope>
    <source>
        <strain evidence="2">CBS 200.50</strain>
    </source>
</reference>
<sequence>MIEKCLFSRKENIYTERHLFTAIHDVLRFVTVHLPTTFSTTDAMAQSNGVIKTFEIPTDGKGATISVRIVEPAGINSDNLSLATWASSLVLAGILHTLGLEKCLQSKTSLSPLPILELGAGTGLVGVTAAALLGSPAAHLTDLEGTVPGVAANIAVNEKLLVERCGPAAVRAGVLDWWKPERITYLDGMEPAEISSGTKARILLAADTVYDEEHPQLLERVAQEWLEKSPLARFVMCYPMRIAYLDHIRELWERFEVAGLEAEIEGRQTGEATNGDDELLCEYVVWKWKDL</sequence>
<reference evidence="1 2" key="1">
    <citation type="journal article" date="2013" name="PLoS Genet.">
        <title>Genomic mechanisms accounting for the adaptation to parasitism in nematode-trapping fungi.</title>
        <authorList>
            <person name="Meerupati T."/>
            <person name="Andersson K.M."/>
            <person name="Friman E."/>
            <person name="Kumar D."/>
            <person name="Tunlid A."/>
            <person name="Ahren D."/>
        </authorList>
    </citation>
    <scope>NUCLEOTIDE SEQUENCE [LARGE SCALE GENOMIC DNA]</scope>
    <source>
        <strain evidence="1 2">CBS 200.50</strain>
    </source>
</reference>
<name>S8BKI4_DACHA</name>
<dbReference type="EMBL" id="AQGS01000443">
    <property type="protein sequence ID" value="EPS39873.1"/>
    <property type="molecule type" value="Genomic_DNA"/>
</dbReference>
<protein>
    <submittedName>
        <fullName evidence="1">Uncharacterized protein</fullName>
    </submittedName>
</protein>
<evidence type="ECO:0000313" key="2">
    <source>
        <dbReference type="Proteomes" id="UP000015100"/>
    </source>
</evidence>
<dbReference type="OrthoDB" id="433955at2759"/>
<accession>S8BKI4</accession>
<dbReference type="eggNOG" id="KOG2793">
    <property type="taxonomic scope" value="Eukaryota"/>
</dbReference>
<organism evidence="1 2">
    <name type="scientific">Dactylellina haptotyla (strain CBS 200.50)</name>
    <name type="common">Nematode-trapping fungus</name>
    <name type="synonym">Monacrosporium haptotylum</name>
    <dbReference type="NCBI Taxonomy" id="1284197"/>
    <lineage>
        <taxon>Eukaryota</taxon>
        <taxon>Fungi</taxon>
        <taxon>Dikarya</taxon>
        <taxon>Ascomycota</taxon>
        <taxon>Pezizomycotina</taxon>
        <taxon>Orbiliomycetes</taxon>
        <taxon>Orbiliales</taxon>
        <taxon>Orbiliaceae</taxon>
        <taxon>Dactylellina</taxon>
    </lineage>
</organism>
<dbReference type="Gene3D" id="3.40.50.150">
    <property type="entry name" value="Vaccinia Virus protein VP39"/>
    <property type="match status" value="1"/>
</dbReference>
<dbReference type="HOGENOM" id="CLU_049351_2_0_1"/>
<gene>
    <name evidence="1" type="ORF">H072_6388</name>
</gene>
<proteinExistence type="predicted"/>
<dbReference type="PANTHER" id="PTHR14614:SF156">
    <property type="entry name" value="PROTEIN-LYSINE N-METHYLTRANSFERASE EFM2"/>
    <property type="match status" value="1"/>
</dbReference>
<evidence type="ECO:0000313" key="1">
    <source>
        <dbReference type="EMBL" id="EPS39873.1"/>
    </source>
</evidence>
<dbReference type="PANTHER" id="PTHR14614">
    <property type="entry name" value="HEPATOCELLULAR CARCINOMA-ASSOCIATED ANTIGEN"/>
    <property type="match status" value="1"/>
</dbReference>
<comment type="caution">
    <text evidence="1">The sequence shown here is derived from an EMBL/GenBank/DDBJ whole genome shotgun (WGS) entry which is preliminary data.</text>
</comment>